<dbReference type="AlphaFoldDB" id="A0A2V4BTA2"/>
<dbReference type="SMART" id="SM00857">
    <property type="entry name" value="Resolvase"/>
    <property type="match status" value="1"/>
</dbReference>
<dbReference type="Proteomes" id="UP000247903">
    <property type="component" value="Unassembled WGS sequence"/>
</dbReference>
<dbReference type="InterPro" id="IPR038109">
    <property type="entry name" value="DNA_bind_recomb_sf"/>
</dbReference>
<dbReference type="InterPro" id="IPR006118">
    <property type="entry name" value="Recombinase_CS"/>
</dbReference>
<feature type="domain" description="Recombinase" evidence="8">
    <location>
        <begin position="159"/>
        <end position="269"/>
    </location>
</feature>
<dbReference type="PANTHER" id="PTHR30461:SF2">
    <property type="entry name" value="SERINE RECOMBINASE PINE-RELATED"/>
    <property type="match status" value="1"/>
</dbReference>
<organism evidence="9 10">
    <name type="scientific">Flavobacterium cheongpyeongense</name>
    <dbReference type="NCBI Taxonomy" id="2212651"/>
    <lineage>
        <taxon>Bacteria</taxon>
        <taxon>Pseudomonadati</taxon>
        <taxon>Bacteroidota</taxon>
        <taxon>Flavobacteriia</taxon>
        <taxon>Flavobacteriales</taxon>
        <taxon>Flavobacteriaceae</taxon>
        <taxon>Flavobacterium</taxon>
    </lineage>
</organism>
<reference evidence="9 10" key="1">
    <citation type="submission" date="2018-05" db="EMBL/GenBank/DDBJ databases">
        <title>Flavobacterium sp. strain IMCC34759, incomplete genome.</title>
        <authorList>
            <person name="Joung Y."/>
            <person name="Cho J."/>
        </authorList>
    </citation>
    <scope>NUCLEOTIDE SEQUENCE [LARGE SCALE GENOMIC DNA]</scope>
    <source>
        <strain evidence="9 10">IMCC34759</strain>
    </source>
</reference>
<keyword evidence="10" id="KW-1185">Reference proteome</keyword>
<evidence type="ECO:0000313" key="10">
    <source>
        <dbReference type="Proteomes" id="UP000247903"/>
    </source>
</evidence>
<dbReference type="OrthoDB" id="9815006at2"/>
<dbReference type="InterPro" id="IPR050639">
    <property type="entry name" value="SSR_resolvase"/>
</dbReference>
<dbReference type="SUPFAM" id="SSF53041">
    <property type="entry name" value="Resolvase-like"/>
    <property type="match status" value="1"/>
</dbReference>
<evidence type="ECO:0000259" key="8">
    <source>
        <dbReference type="PROSITE" id="PS51737"/>
    </source>
</evidence>
<comment type="caution">
    <text evidence="9">The sequence shown here is derived from an EMBL/GenBank/DDBJ whole genome shotgun (WGS) entry which is preliminary data.</text>
</comment>
<dbReference type="PROSITE" id="PS51737">
    <property type="entry name" value="RECOMBINASE_DNA_BIND"/>
    <property type="match status" value="1"/>
</dbReference>
<feature type="active site" description="O-(5'-phospho-DNA)-serine intermediate" evidence="4 5">
    <location>
        <position position="11"/>
    </location>
</feature>
<dbReference type="Gene3D" id="3.90.1750.20">
    <property type="entry name" value="Putative Large Serine Recombinase, Chain B, Domain 2"/>
    <property type="match status" value="1"/>
</dbReference>
<evidence type="ECO:0000256" key="2">
    <source>
        <dbReference type="ARBA" id="ARBA00023125"/>
    </source>
</evidence>
<keyword evidence="3" id="KW-0233">DNA recombination</keyword>
<dbReference type="EMBL" id="QJHK01000003">
    <property type="protein sequence ID" value="PXY41857.1"/>
    <property type="molecule type" value="Genomic_DNA"/>
</dbReference>
<dbReference type="InterPro" id="IPR036162">
    <property type="entry name" value="Resolvase-like_N_sf"/>
</dbReference>
<dbReference type="InterPro" id="IPR011109">
    <property type="entry name" value="DNA_bind_recombinase_dom"/>
</dbReference>
<protein>
    <submittedName>
        <fullName evidence="9">Recombinase family protein</fullName>
    </submittedName>
</protein>
<dbReference type="Pfam" id="PF00239">
    <property type="entry name" value="Resolvase"/>
    <property type="match status" value="1"/>
</dbReference>
<dbReference type="CDD" id="cd00338">
    <property type="entry name" value="Ser_Recombinase"/>
    <property type="match status" value="1"/>
</dbReference>
<dbReference type="Gene3D" id="3.40.50.1390">
    <property type="entry name" value="Resolvase, N-terminal catalytic domain"/>
    <property type="match status" value="1"/>
</dbReference>
<sequence length="505" mass="58837">MKSAYLYVRVSTDEQKRKGYSLPEQEDRLLRYCEQNQIAVRGIFREDFSAKDFNRPEWKKIINALKKNKKSPPDSILFIKWDRFSRNIEYAYQMLGILRGLNTKARAIDQPIDFDVPESIVMLAVYLSIPEAENSRRGRNTSDGMRRSRKMGRWPGKAPMGYSNQSTQEGRKIIVPKFPEADLIRWAFEQFAKGTFSIRQVRTMACQKGLQCSNNNFWKILRNPIYCGIIVVRATKDEEIQFVKAIHEPIISEDLFRKVQIQLTGRRKQKEAKFCRKLLFPLRGFTDCPFCGCRFTGSISQGKLSKYRYYHCSTSRCKGRYRADILEALYESQLKRISLSPSVYELFSLVLEDENIFSARRQCLDEKKAVLTEISQFEELISKARRHLLAEKIDFEDFRSIKKEYTENIHNLNGRLQHLLQKLNGYDSSNKSIWSDSGNNIFQCYSALDFVGKRHIASLFSPSSINIQRRDFNPLQIDRAIKKIVICNAIDSDVKQANSQVYAKE</sequence>
<feature type="domain" description="Resolvase/invertase-type recombinase catalytic" evidence="7">
    <location>
        <begin position="3"/>
        <end position="152"/>
    </location>
</feature>
<evidence type="ECO:0000256" key="3">
    <source>
        <dbReference type="ARBA" id="ARBA00023172"/>
    </source>
</evidence>
<dbReference type="GO" id="GO:0000150">
    <property type="term" value="F:DNA strand exchange activity"/>
    <property type="evidence" value="ECO:0007669"/>
    <property type="project" value="InterPro"/>
</dbReference>
<evidence type="ECO:0000259" key="7">
    <source>
        <dbReference type="PROSITE" id="PS51736"/>
    </source>
</evidence>
<proteinExistence type="predicted"/>
<dbReference type="GO" id="GO:0003677">
    <property type="term" value="F:DNA binding"/>
    <property type="evidence" value="ECO:0007669"/>
    <property type="project" value="UniProtKB-KW"/>
</dbReference>
<evidence type="ECO:0000256" key="4">
    <source>
        <dbReference type="PIRSR" id="PIRSR606118-50"/>
    </source>
</evidence>
<name>A0A2V4BTA2_9FLAO</name>
<evidence type="ECO:0000313" key="9">
    <source>
        <dbReference type="EMBL" id="PXY41857.1"/>
    </source>
</evidence>
<evidence type="ECO:0000256" key="6">
    <source>
        <dbReference type="SAM" id="MobiDB-lite"/>
    </source>
</evidence>
<keyword evidence="1" id="KW-0229">DNA integration</keyword>
<gene>
    <name evidence="9" type="ORF">DMB65_04645</name>
</gene>
<dbReference type="InterPro" id="IPR006119">
    <property type="entry name" value="Resolv_N"/>
</dbReference>
<accession>A0A2V4BTA2</accession>
<dbReference type="GO" id="GO:0015074">
    <property type="term" value="P:DNA integration"/>
    <property type="evidence" value="ECO:0007669"/>
    <property type="project" value="UniProtKB-KW"/>
</dbReference>
<dbReference type="PROSITE" id="PS00397">
    <property type="entry name" value="RECOMBINASES_1"/>
    <property type="match status" value="1"/>
</dbReference>
<dbReference type="PANTHER" id="PTHR30461">
    <property type="entry name" value="DNA-INVERTASE FROM LAMBDOID PROPHAGE"/>
    <property type="match status" value="1"/>
</dbReference>
<dbReference type="PROSITE" id="PS51736">
    <property type="entry name" value="RECOMBINASES_3"/>
    <property type="match status" value="1"/>
</dbReference>
<dbReference type="Pfam" id="PF07508">
    <property type="entry name" value="Recombinase"/>
    <property type="match status" value="1"/>
</dbReference>
<dbReference type="RefSeq" id="WP_110305511.1">
    <property type="nucleotide sequence ID" value="NZ_QJHK01000003.1"/>
</dbReference>
<evidence type="ECO:0000256" key="1">
    <source>
        <dbReference type="ARBA" id="ARBA00022908"/>
    </source>
</evidence>
<evidence type="ECO:0000256" key="5">
    <source>
        <dbReference type="PROSITE-ProRule" id="PRU10137"/>
    </source>
</evidence>
<keyword evidence="2" id="KW-0238">DNA-binding</keyword>
<feature type="region of interest" description="Disordered" evidence="6">
    <location>
        <begin position="135"/>
        <end position="165"/>
    </location>
</feature>